<evidence type="ECO:0000313" key="6">
    <source>
        <dbReference type="Proteomes" id="UP000013827"/>
    </source>
</evidence>
<dbReference type="HOGENOM" id="CLU_540183_0_0_1"/>
<dbReference type="PANTHER" id="PTHR31469">
    <property type="entry name" value="OS07G0633600 PROTEIN"/>
    <property type="match status" value="1"/>
</dbReference>
<feature type="region of interest" description="Disordered" evidence="4">
    <location>
        <begin position="158"/>
        <end position="192"/>
    </location>
</feature>
<sequence>MADSSCLLEWHPYAKDRTMGLNHQLASLSCALAEAHHLGRTLVLPPSMCLFGLHTERWSGSDAPGGRCVPMGDLFDLELLSRLVPVVLGPIENRTSPQQLRGAVDVQRGLKSAEVASQHPCARAPVVRRRVDNFWFTMCSKRIADSDSIMGALHAALGSPPSAKRREPGTVGVPSLDPSAGSRTPPPPPLPRPLNVLLRSGLFYSQRIKRAVRAVQRSIGGASGRWDPADSDSLRALSREYYSVHVRRSDKLTACDVRQQQAEQRSRGQLDYVEPPKDVKVVGECKVRDQLTRPEGLRHALSLWFPEQSRVYIGSTERPDFFAPLRSSFRLYFAEDFGRALANVSNNYELYAVETLLFFGSSGTVETLGYAASWVQDACFPAARLRAESRSGRRAARMLPRHANGSGGVRVECVDRFGLVANGVRYGPACVDNPPCGKAMPPSPLRVLELEALLARRELDLTRYKNRLREQEMAATLAQREAAASEGSRWRRIGGGEEQPAPSTR</sequence>
<dbReference type="GeneID" id="17254030"/>
<proteinExistence type="predicted"/>
<protein>
    <submittedName>
        <fullName evidence="5">Uncharacterized protein</fullName>
    </submittedName>
</protein>
<keyword evidence="2" id="KW-0294">Fucose metabolism</keyword>
<dbReference type="Proteomes" id="UP000013827">
    <property type="component" value="Unassembled WGS sequence"/>
</dbReference>
<dbReference type="KEGG" id="ehx:EMIHUDRAFT_120999"/>
<feature type="region of interest" description="Disordered" evidence="4">
    <location>
        <begin position="479"/>
        <end position="505"/>
    </location>
</feature>
<accession>A0A0D3I9E1</accession>
<dbReference type="GO" id="GO:0006004">
    <property type="term" value="P:fucose metabolic process"/>
    <property type="evidence" value="ECO:0007669"/>
    <property type="project" value="UniProtKB-KW"/>
</dbReference>
<evidence type="ECO:0000256" key="1">
    <source>
        <dbReference type="ARBA" id="ARBA00022679"/>
    </source>
</evidence>
<dbReference type="PaxDb" id="2903-EOD07876"/>
<evidence type="ECO:0000256" key="4">
    <source>
        <dbReference type="SAM" id="MobiDB-lite"/>
    </source>
</evidence>
<dbReference type="GO" id="GO:0016740">
    <property type="term" value="F:transferase activity"/>
    <property type="evidence" value="ECO:0007669"/>
    <property type="project" value="UniProtKB-KW"/>
</dbReference>
<dbReference type="Pfam" id="PF10250">
    <property type="entry name" value="O-FucT"/>
    <property type="match status" value="1"/>
</dbReference>
<dbReference type="InterPro" id="IPR019378">
    <property type="entry name" value="GDP-Fuc_O-FucTrfase"/>
</dbReference>
<dbReference type="PANTHER" id="PTHR31469:SF8">
    <property type="entry name" value="OS07G0641000 PROTEIN"/>
    <property type="match status" value="1"/>
</dbReference>
<keyword evidence="3" id="KW-0119">Carbohydrate metabolism</keyword>
<organism evidence="5 6">
    <name type="scientific">Emiliania huxleyi (strain CCMP1516)</name>
    <dbReference type="NCBI Taxonomy" id="280463"/>
    <lineage>
        <taxon>Eukaryota</taxon>
        <taxon>Haptista</taxon>
        <taxon>Haptophyta</taxon>
        <taxon>Prymnesiophyceae</taxon>
        <taxon>Isochrysidales</taxon>
        <taxon>Noelaerhabdaceae</taxon>
        <taxon>Emiliania</taxon>
    </lineage>
</organism>
<reference evidence="5" key="2">
    <citation type="submission" date="2024-10" db="UniProtKB">
        <authorList>
            <consortium name="EnsemblProtists"/>
        </authorList>
    </citation>
    <scope>IDENTIFICATION</scope>
</reference>
<name>A0A0D3I9E1_EMIH1</name>
<dbReference type="EnsemblProtists" id="EOD07876">
    <property type="protein sequence ID" value="EOD07876"/>
    <property type="gene ID" value="EMIHUDRAFT_120999"/>
</dbReference>
<evidence type="ECO:0000313" key="5">
    <source>
        <dbReference type="EnsemblProtists" id="EOD07876"/>
    </source>
</evidence>
<keyword evidence="1" id="KW-0808">Transferase</keyword>
<dbReference type="RefSeq" id="XP_005760305.1">
    <property type="nucleotide sequence ID" value="XM_005760248.1"/>
</dbReference>
<keyword evidence="6" id="KW-1185">Reference proteome</keyword>
<dbReference type="AlphaFoldDB" id="A0A0D3I9E1"/>
<evidence type="ECO:0000256" key="2">
    <source>
        <dbReference type="ARBA" id="ARBA00023253"/>
    </source>
</evidence>
<evidence type="ECO:0000256" key="3">
    <source>
        <dbReference type="ARBA" id="ARBA00023277"/>
    </source>
</evidence>
<reference evidence="6" key="1">
    <citation type="journal article" date="2013" name="Nature">
        <title>Pan genome of the phytoplankton Emiliania underpins its global distribution.</title>
        <authorList>
            <person name="Read B.A."/>
            <person name="Kegel J."/>
            <person name="Klute M.J."/>
            <person name="Kuo A."/>
            <person name="Lefebvre S.C."/>
            <person name="Maumus F."/>
            <person name="Mayer C."/>
            <person name="Miller J."/>
            <person name="Monier A."/>
            <person name="Salamov A."/>
            <person name="Young J."/>
            <person name="Aguilar M."/>
            <person name="Claverie J.M."/>
            <person name="Frickenhaus S."/>
            <person name="Gonzalez K."/>
            <person name="Herman E.K."/>
            <person name="Lin Y.C."/>
            <person name="Napier J."/>
            <person name="Ogata H."/>
            <person name="Sarno A.F."/>
            <person name="Shmutz J."/>
            <person name="Schroeder D."/>
            <person name="de Vargas C."/>
            <person name="Verret F."/>
            <person name="von Dassow P."/>
            <person name="Valentin K."/>
            <person name="Van de Peer Y."/>
            <person name="Wheeler G."/>
            <person name="Dacks J.B."/>
            <person name="Delwiche C.F."/>
            <person name="Dyhrman S.T."/>
            <person name="Glockner G."/>
            <person name="John U."/>
            <person name="Richards T."/>
            <person name="Worden A.Z."/>
            <person name="Zhang X."/>
            <person name="Grigoriev I.V."/>
            <person name="Allen A.E."/>
            <person name="Bidle K."/>
            <person name="Borodovsky M."/>
            <person name="Bowler C."/>
            <person name="Brownlee C."/>
            <person name="Cock J.M."/>
            <person name="Elias M."/>
            <person name="Gladyshev V.N."/>
            <person name="Groth M."/>
            <person name="Guda C."/>
            <person name="Hadaegh A."/>
            <person name="Iglesias-Rodriguez M.D."/>
            <person name="Jenkins J."/>
            <person name="Jones B.M."/>
            <person name="Lawson T."/>
            <person name="Leese F."/>
            <person name="Lindquist E."/>
            <person name="Lobanov A."/>
            <person name="Lomsadze A."/>
            <person name="Malik S.B."/>
            <person name="Marsh M.E."/>
            <person name="Mackinder L."/>
            <person name="Mock T."/>
            <person name="Mueller-Roeber B."/>
            <person name="Pagarete A."/>
            <person name="Parker M."/>
            <person name="Probert I."/>
            <person name="Quesneville H."/>
            <person name="Raines C."/>
            <person name="Rensing S.A."/>
            <person name="Riano-Pachon D.M."/>
            <person name="Richier S."/>
            <person name="Rokitta S."/>
            <person name="Shiraiwa Y."/>
            <person name="Soanes D.M."/>
            <person name="van der Giezen M."/>
            <person name="Wahlund T.M."/>
            <person name="Williams B."/>
            <person name="Wilson W."/>
            <person name="Wolfe G."/>
            <person name="Wurch L.L."/>
        </authorList>
    </citation>
    <scope>NUCLEOTIDE SEQUENCE</scope>
</reference>